<dbReference type="EMBL" id="JACCBU010000001">
    <property type="protein sequence ID" value="NYE69844.1"/>
    <property type="molecule type" value="Genomic_DNA"/>
</dbReference>
<name>A0A7Y9I4V2_9ACTN</name>
<reference evidence="2 3" key="1">
    <citation type="submission" date="2020-07" db="EMBL/GenBank/DDBJ databases">
        <title>Sequencing the genomes of 1000 actinobacteria strains.</title>
        <authorList>
            <person name="Klenk H.-P."/>
        </authorList>
    </citation>
    <scope>NUCLEOTIDE SEQUENCE [LARGE SCALE GENOMIC DNA]</scope>
    <source>
        <strain evidence="2 3">DSM 22083</strain>
    </source>
</reference>
<evidence type="ECO:0000313" key="3">
    <source>
        <dbReference type="Proteomes" id="UP000569914"/>
    </source>
</evidence>
<feature type="domain" description="Amidohydrolase-related" evidence="1">
    <location>
        <begin position="64"/>
        <end position="274"/>
    </location>
</feature>
<dbReference type="Pfam" id="PF04909">
    <property type="entry name" value="Amidohydro_2"/>
    <property type="match status" value="1"/>
</dbReference>
<comment type="caution">
    <text evidence="2">The sequence shown here is derived from an EMBL/GenBank/DDBJ whole genome shotgun (WGS) entry which is preliminary data.</text>
</comment>
<dbReference type="InterPro" id="IPR032466">
    <property type="entry name" value="Metal_Hydrolase"/>
</dbReference>
<dbReference type="Gene3D" id="3.20.20.140">
    <property type="entry name" value="Metal-dependent hydrolases"/>
    <property type="match status" value="1"/>
</dbReference>
<dbReference type="AlphaFoldDB" id="A0A7Y9I4V2"/>
<evidence type="ECO:0000259" key="1">
    <source>
        <dbReference type="Pfam" id="PF04909"/>
    </source>
</evidence>
<evidence type="ECO:0000313" key="2">
    <source>
        <dbReference type="EMBL" id="NYE69844.1"/>
    </source>
</evidence>
<keyword evidence="3" id="KW-1185">Reference proteome</keyword>
<organism evidence="2 3">
    <name type="scientific">Microlunatus parietis</name>
    <dbReference type="NCBI Taxonomy" id="682979"/>
    <lineage>
        <taxon>Bacteria</taxon>
        <taxon>Bacillati</taxon>
        <taxon>Actinomycetota</taxon>
        <taxon>Actinomycetes</taxon>
        <taxon>Propionibacteriales</taxon>
        <taxon>Propionibacteriaceae</taxon>
        <taxon>Microlunatus</taxon>
    </lineage>
</organism>
<sequence length="278" mass="30507">MTTITTQVEDPLAIFATQRAIDLTAFVGTWPWRLQASAGPDRLIELADRLGLDGLCVSHLASVFGFDTNAGNEALWQAAADDQRLWPFVIINPTEPGWTEELDRARRNGARGIRLVPAYQGFGLAGPAVTELFEAADDLGLPVQVCVNLDDERVRHPRYAVDPIDSAAIAELIRARAGRRIGLSGIKYTDWPEIAAHLDHGHDLSRVLVDLWFTNGPVGALGELCRNGLDRLFGFGSCHPVQESVATAYQLGAADVDHDQRARLCGDNARRWFDAEEE</sequence>
<dbReference type="Proteomes" id="UP000569914">
    <property type="component" value="Unassembled WGS sequence"/>
</dbReference>
<proteinExistence type="predicted"/>
<dbReference type="RefSeq" id="WP_179748877.1">
    <property type="nucleotide sequence ID" value="NZ_JACCBU010000001.1"/>
</dbReference>
<protein>
    <recommendedName>
        <fullName evidence="1">Amidohydrolase-related domain-containing protein</fullName>
    </recommendedName>
</protein>
<gene>
    <name evidence="2" type="ORF">BKA15_001173</name>
</gene>
<dbReference type="GO" id="GO:0016787">
    <property type="term" value="F:hydrolase activity"/>
    <property type="evidence" value="ECO:0007669"/>
    <property type="project" value="InterPro"/>
</dbReference>
<accession>A0A7Y9I4V2</accession>
<dbReference type="InterPro" id="IPR006680">
    <property type="entry name" value="Amidohydro-rel"/>
</dbReference>
<dbReference type="SUPFAM" id="SSF51556">
    <property type="entry name" value="Metallo-dependent hydrolases"/>
    <property type="match status" value="1"/>
</dbReference>